<evidence type="ECO:0000256" key="1">
    <source>
        <dbReference type="SAM" id="MobiDB-lite"/>
    </source>
</evidence>
<keyword evidence="3" id="KW-1185">Reference proteome</keyword>
<reference evidence="3" key="1">
    <citation type="journal article" date="2019" name="Int. J. Syst. Evol. Microbiol.">
        <title>The Global Catalogue of Microorganisms (GCM) 10K type strain sequencing project: providing services to taxonomists for standard genome sequencing and annotation.</title>
        <authorList>
            <consortium name="The Broad Institute Genomics Platform"/>
            <consortium name="The Broad Institute Genome Sequencing Center for Infectious Disease"/>
            <person name="Wu L."/>
            <person name="Ma J."/>
        </authorList>
    </citation>
    <scope>NUCLEOTIDE SEQUENCE [LARGE SCALE GENOMIC DNA]</scope>
    <source>
        <strain evidence="3">CGMCC 4.7304</strain>
    </source>
</reference>
<evidence type="ECO:0000313" key="2">
    <source>
        <dbReference type="EMBL" id="MFC5724217.1"/>
    </source>
</evidence>
<name>A0ABW0Z7U9_9ACTN</name>
<protein>
    <submittedName>
        <fullName evidence="2">Peptidase</fullName>
    </submittedName>
</protein>
<dbReference type="EMBL" id="JBHSPB010000025">
    <property type="protein sequence ID" value="MFC5724217.1"/>
    <property type="molecule type" value="Genomic_DNA"/>
</dbReference>
<proteinExistence type="predicted"/>
<accession>A0ABW0Z7U9</accession>
<sequence>MTPTTAFYEQTRSQLARLGLPDADPNTTAGSQAAFPDGSHFRIEVPTVNSVQAAETLLRESRRRGITINRVTETRGMYRHTAREIAAYVALGQEYGAEILMSVGPRASYDIGAGAQTPEGSRIGYRLRGQEQLVRAVEDVKRGIDLGVRGFVVYDEGLLWVLGRLRTAGDLPADLHLKVSAHCGQGNPASAQMLEMLGAGSFNPVRDLTLPMIAALRRAVTIPLDCHVDNPRSSGGFIRTYEAPDIVRVAAPVYLKTGNSALEGHGVSPTPAQLDDILRQVEIVTEFLGRHYPAARQSPPRRALEPAGSAPHAEG</sequence>
<evidence type="ECO:0000313" key="3">
    <source>
        <dbReference type="Proteomes" id="UP001596083"/>
    </source>
</evidence>
<gene>
    <name evidence="2" type="ORF">ACFP1Z_29075</name>
</gene>
<comment type="caution">
    <text evidence="2">The sequence shown here is derived from an EMBL/GenBank/DDBJ whole genome shotgun (WGS) entry which is preliminary data.</text>
</comment>
<feature type="region of interest" description="Disordered" evidence="1">
    <location>
        <begin position="294"/>
        <end position="315"/>
    </location>
</feature>
<dbReference type="RefSeq" id="WP_390320673.1">
    <property type="nucleotide sequence ID" value="NZ_JBHSPB010000025.1"/>
</dbReference>
<organism evidence="2 3">
    <name type="scientific">Streptomyces gamaensis</name>
    <dbReference type="NCBI Taxonomy" id="1763542"/>
    <lineage>
        <taxon>Bacteria</taxon>
        <taxon>Bacillati</taxon>
        <taxon>Actinomycetota</taxon>
        <taxon>Actinomycetes</taxon>
        <taxon>Kitasatosporales</taxon>
        <taxon>Streptomycetaceae</taxon>
        <taxon>Streptomyces</taxon>
    </lineage>
</organism>
<dbReference type="Proteomes" id="UP001596083">
    <property type="component" value="Unassembled WGS sequence"/>
</dbReference>